<sequence length="315" mass="35263">MVREHRSEATKKCAKRVSPNKSFHGMVNFYAGPRPHFSRLARRRREKYLLYILLGVLGVLTGVLLVGYFSQNPKLLIGQVTVAGNQLVSTEEIVTETNSVLEGKFFWLFPRRNMYLFPKQKLVENLEETFPALREVVLNRPSLGTRMLLISVRERTPHALWCNTTSSASDVPTASFCYFLDTDGLLFSPAPDFSSGGAYLRFVGNPASSTPPSLGSHLFPTDRFQEISFFMQSLPSLGLVPQTVTIKQVPGDEIDFTIGLTGGVRILISGARRLESTLSDMSAFFNDPEIATSNGEFLDHIQYIDFRSAGKVYYK</sequence>
<proteinExistence type="predicted"/>
<evidence type="ECO:0000313" key="2">
    <source>
        <dbReference type="EMBL" id="OHA26236.1"/>
    </source>
</evidence>
<reference evidence="2 3" key="1">
    <citation type="journal article" date="2016" name="Nat. Commun.">
        <title>Thousands of microbial genomes shed light on interconnected biogeochemical processes in an aquifer system.</title>
        <authorList>
            <person name="Anantharaman K."/>
            <person name="Brown C.T."/>
            <person name="Hug L.A."/>
            <person name="Sharon I."/>
            <person name="Castelle C.J."/>
            <person name="Probst A.J."/>
            <person name="Thomas B.C."/>
            <person name="Singh A."/>
            <person name="Wilkins M.J."/>
            <person name="Karaoz U."/>
            <person name="Brodie E.L."/>
            <person name="Williams K.H."/>
            <person name="Hubbard S.S."/>
            <person name="Banfield J.F."/>
        </authorList>
    </citation>
    <scope>NUCLEOTIDE SEQUENCE [LARGE SCALE GENOMIC DNA]</scope>
</reference>
<gene>
    <name evidence="2" type="ORF">A3C06_04580</name>
</gene>
<dbReference type="STRING" id="1802312.A3C06_04580"/>
<name>A0A1G2MQU6_9BACT</name>
<protein>
    <recommendedName>
        <fullName evidence="4">POTRA domain-containing protein</fullName>
    </recommendedName>
</protein>
<evidence type="ECO:0000313" key="3">
    <source>
        <dbReference type="Proteomes" id="UP000177565"/>
    </source>
</evidence>
<organism evidence="2 3">
    <name type="scientific">Candidatus Taylorbacteria bacterium RIFCSPHIGHO2_02_FULL_46_13</name>
    <dbReference type="NCBI Taxonomy" id="1802312"/>
    <lineage>
        <taxon>Bacteria</taxon>
        <taxon>Candidatus Tayloriibacteriota</taxon>
    </lineage>
</organism>
<dbReference type="AlphaFoldDB" id="A0A1G2MQU6"/>
<keyword evidence="1" id="KW-0812">Transmembrane</keyword>
<comment type="caution">
    <text evidence="2">The sequence shown here is derived from an EMBL/GenBank/DDBJ whole genome shotgun (WGS) entry which is preliminary data.</text>
</comment>
<keyword evidence="1" id="KW-1133">Transmembrane helix</keyword>
<feature type="transmembrane region" description="Helical" evidence="1">
    <location>
        <begin position="48"/>
        <end position="69"/>
    </location>
</feature>
<dbReference type="EMBL" id="MHRQ01000024">
    <property type="protein sequence ID" value="OHA26236.1"/>
    <property type="molecule type" value="Genomic_DNA"/>
</dbReference>
<accession>A0A1G2MQU6</accession>
<dbReference type="Proteomes" id="UP000177565">
    <property type="component" value="Unassembled WGS sequence"/>
</dbReference>
<evidence type="ECO:0000256" key="1">
    <source>
        <dbReference type="SAM" id="Phobius"/>
    </source>
</evidence>
<keyword evidence="1" id="KW-0472">Membrane</keyword>
<evidence type="ECO:0008006" key="4">
    <source>
        <dbReference type="Google" id="ProtNLM"/>
    </source>
</evidence>